<proteinExistence type="predicted"/>
<evidence type="ECO:0000313" key="2">
    <source>
        <dbReference type="Proteomes" id="UP000008090"/>
    </source>
</evidence>
<dbReference type="KEGG" id="vg:5076252"/>
<organism evidence="1 2">
    <name type="scientific">Vibrio phage VP882</name>
    <dbReference type="NCBI Taxonomy" id="2913982"/>
    <lineage>
        <taxon>Viruses</taxon>
        <taxon>Duplodnaviria</taxon>
        <taxon>Heunggongvirae</taxon>
        <taxon>Uroviricota</taxon>
        <taxon>Caudoviricetes</taxon>
        <taxon>Hapunavirus</taxon>
        <taxon>Hapunavirus VP882</taxon>
    </lineage>
</organism>
<keyword evidence="2" id="KW-1185">Reference proteome</keyword>
<reference evidence="1 2" key="1">
    <citation type="journal article" date="2009" name="Appl. Environ. Microbiol.">
        <title>Characterization of a new plasmid-like prophage in a pandemic Vibrio parahaemolyticus O3:K6 strain.</title>
        <authorList>
            <person name="Lan S.F."/>
            <person name="Huang C.H."/>
            <person name="Chang C.H."/>
            <person name="Liao W.C."/>
            <person name="Lin I.H."/>
            <person name="Jian W.N."/>
            <person name="Wu Y.G."/>
            <person name="Chen S.Y."/>
            <person name="Wong H.C."/>
        </authorList>
    </citation>
    <scope>NUCLEOTIDE SEQUENCE [LARGE SCALE GENOMIC DNA]</scope>
</reference>
<dbReference type="RefSeq" id="YP_001039850.1">
    <property type="nucleotide sequence ID" value="NC_009016.1"/>
</dbReference>
<name>A2I2Y9_9CAUD</name>
<sequence length="71" mass="7542">MTLTTEAKAILYVVGNNTGAPELGEVAQAVSLGQHAAAFILEQMKQHNLVIECAGRFTLSREGVSLLNDLS</sequence>
<protein>
    <submittedName>
        <fullName evidence="1">Uncharacterized protein</fullName>
    </submittedName>
</protein>
<accession>A2I2Y9</accession>
<dbReference type="EMBL" id="EF057797">
    <property type="protein sequence ID" value="ABM73403.1"/>
    <property type="molecule type" value="Genomic_DNA"/>
</dbReference>
<dbReference type="Proteomes" id="UP000008090">
    <property type="component" value="Segment"/>
</dbReference>
<evidence type="ECO:0000313" key="1">
    <source>
        <dbReference type="EMBL" id="ABM73403.1"/>
    </source>
</evidence>
<dbReference type="GeneID" id="5076252"/>